<feature type="region of interest" description="Disordered" evidence="1">
    <location>
        <begin position="65"/>
        <end position="143"/>
    </location>
</feature>
<feature type="compositionally biased region" description="Basic and acidic residues" evidence="1">
    <location>
        <begin position="106"/>
        <end position="128"/>
    </location>
</feature>
<gene>
    <name evidence="2" type="ORF">IFM89_017897</name>
</gene>
<organism evidence="2 3">
    <name type="scientific">Coptis chinensis</name>
    <dbReference type="NCBI Taxonomy" id="261450"/>
    <lineage>
        <taxon>Eukaryota</taxon>
        <taxon>Viridiplantae</taxon>
        <taxon>Streptophyta</taxon>
        <taxon>Embryophyta</taxon>
        <taxon>Tracheophyta</taxon>
        <taxon>Spermatophyta</taxon>
        <taxon>Magnoliopsida</taxon>
        <taxon>Ranunculales</taxon>
        <taxon>Ranunculaceae</taxon>
        <taxon>Coptidoideae</taxon>
        <taxon>Coptis</taxon>
    </lineage>
</organism>
<name>A0A835LVG1_9MAGN</name>
<dbReference type="AlphaFoldDB" id="A0A835LVG1"/>
<sequence length="143" mass="16271">MHENEGINDKELEDTIGVDVGMKNEFVQEEKVGDPDIGMVFDTAKGLFEYYTKYGTENGFPIKKRDEPTACETSGNVHTTINDNGLIRRPQSVRGAGRPPFKRKTSKVEQAVKKLQENKKKEGKREQVVKMNQGKKKKRDENN</sequence>
<evidence type="ECO:0000313" key="2">
    <source>
        <dbReference type="EMBL" id="KAF9609698.1"/>
    </source>
</evidence>
<evidence type="ECO:0000256" key="1">
    <source>
        <dbReference type="SAM" id="MobiDB-lite"/>
    </source>
</evidence>
<feature type="compositionally biased region" description="Basic residues" evidence="1">
    <location>
        <begin position="133"/>
        <end position="143"/>
    </location>
</feature>
<comment type="caution">
    <text evidence="2">The sequence shown here is derived from an EMBL/GenBank/DDBJ whole genome shotgun (WGS) entry which is preliminary data.</text>
</comment>
<accession>A0A835LVG1</accession>
<evidence type="ECO:0000313" key="3">
    <source>
        <dbReference type="Proteomes" id="UP000631114"/>
    </source>
</evidence>
<proteinExistence type="predicted"/>
<keyword evidence="3" id="KW-1185">Reference proteome</keyword>
<dbReference type="EMBL" id="JADFTS010000004">
    <property type="protein sequence ID" value="KAF9609698.1"/>
    <property type="molecule type" value="Genomic_DNA"/>
</dbReference>
<feature type="compositionally biased region" description="Polar residues" evidence="1">
    <location>
        <begin position="71"/>
        <end position="83"/>
    </location>
</feature>
<protein>
    <submittedName>
        <fullName evidence="2">Uncharacterized protein</fullName>
    </submittedName>
</protein>
<dbReference type="Proteomes" id="UP000631114">
    <property type="component" value="Unassembled WGS sequence"/>
</dbReference>
<reference evidence="2 3" key="1">
    <citation type="submission" date="2020-10" db="EMBL/GenBank/DDBJ databases">
        <title>The Coptis chinensis genome and diversification of protoberbering-type alkaloids.</title>
        <authorList>
            <person name="Wang B."/>
            <person name="Shu S."/>
            <person name="Song C."/>
            <person name="Liu Y."/>
        </authorList>
    </citation>
    <scope>NUCLEOTIDE SEQUENCE [LARGE SCALE GENOMIC DNA]</scope>
    <source>
        <strain evidence="2">HL-2020</strain>
        <tissue evidence="2">Leaf</tissue>
    </source>
</reference>